<keyword evidence="3" id="KW-0804">Transcription</keyword>
<dbReference type="InterPro" id="IPR001647">
    <property type="entry name" value="HTH_TetR"/>
</dbReference>
<dbReference type="EMBL" id="BMJQ01000001">
    <property type="protein sequence ID" value="GGF02573.1"/>
    <property type="molecule type" value="Genomic_DNA"/>
</dbReference>
<gene>
    <name evidence="6" type="ORF">GCM10011611_05080</name>
</gene>
<keyword evidence="2" id="KW-0238">DNA-binding</keyword>
<feature type="domain" description="Tetracyclin repressor-like C-terminal" evidence="5">
    <location>
        <begin position="93"/>
        <end position="176"/>
    </location>
</feature>
<dbReference type="SUPFAM" id="SSF48498">
    <property type="entry name" value="Tetracyclin repressor-like, C-terminal domain"/>
    <property type="match status" value="1"/>
</dbReference>
<name>A0A8J2YPC8_9PROT</name>
<reference evidence="6" key="2">
    <citation type="submission" date="2020-09" db="EMBL/GenBank/DDBJ databases">
        <authorList>
            <person name="Sun Q."/>
            <person name="Zhou Y."/>
        </authorList>
    </citation>
    <scope>NUCLEOTIDE SEQUENCE</scope>
    <source>
        <strain evidence="6">CGMCC 1.15725</strain>
    </source>
</reference>
<evidence type="ECO:0000256" key="3">
    <source>
        <dbReference type="ARBA" id="ARBA00023163"/>
    </source>
</evidence>
<feature type="domain" description="HTH tetR-type" evidence="4">
    <location>
        <begin position="17"/>
        <end position="60"/>
    </location>
</feature>
<proteinExistence type="predicted"/>
<dbReference type="Pfam" id="PF16925">
    <property type="entry name" value="TetR_C_13"/>
    <property type="match status" value="1"/>
</dbReference>
<dbReference type="GO" id="GO:0003677">
    <property type="term" value="F:DNA binding"/>
    <property type="evidence" value="ECO:0007669"/>
    <property type="project" value="UniProtKB-KW"/>
</dbReference>
<reference evidence="6" key="1">
    <citation type="journal article" date="2014" name="Int. J. Syst. Evol. Microbiol.">
        <title>Complete genome sequence of Corynebacterium casei LMG S-19264T (=DSM 44701T), isolated from a smear-ripened cheese.</title>
        <authorList>
            <consortium name="US DOE Joint Genome Institute (JGI-PGF)"/>
            <person name="Walter F."/>
            <person name="Albersmeier A."/>
            <person name="Kalinowski J."/>
            <person name="Ruckert C."/>
        </authorList>
    </citation>
    <scope>NUCLEOTIDE SEQUENCE</scope>
    <source>
        <strain evidence="6">CGMCC 1.15725</strain>
    </source>
</reference>
<dbReference type="Gene3D" id="1.10.357.10">
    <property type="entry name" value="Tetracycline Repressor, domain 2"/>
    <property type="match status" value="1"/>
</dbReference>
<keyword evidence="1" id="KW-0805">Transcription regulation</keyword>
<evidence type="ECO:0000259" key="4">
    <source>
        <dbReference type="Pfam" id="PF00440"/>
    </source>
</evidence>
<comment type="caution">
    <text evidence="6">The sequence shown here is derived from an EMBL/GenBank/DDBJ whole genome shotgun (WGS) entry which is preliminary data.</text>
</comment>
<evidence type="ECO:0000256" key="2">
    <source>
        <dbReference type="ARBA" id="ARBA00023125"/>
    </source>
</evidence>
<dbReference type="PANTHER" id="PTHR47506">
    <property type="entry name" value="TRANSCRIPTIONAL REGULATORY PROTEIN"/>
    <property type="match status" value="1"/>
</dbReference>
<accession>A0A8J2YPC8</accession>
<dbReference type="Proteomes" id="UP000646365">
    <property type="component" value="Unassembled WGS sequence"/>
</dbReference>
<protein>
    <submittedName>
        <fullName evidence="6">TetR family transcriptional regulator</fullName>
    </submittedName>
</protein>
<evidence type="ECO:0000259" key="5">
    <source>
        <dbReference type="Pfam" id="PF16925"/>
    </source>
</evidence>
<dbReference type="PANTHER" id="PTHR47506:SF1">
    <property type="entry name" value="HTH-TYPE TRANSCRIPTIONAL REGULATOR YJDC"/>
    <property type="match status" value="1"/>
</dbReference>
<dbReference type="InterPro" id="IPR009057">
    <property type="entry name" value="Homeodomain-like_sf"/>
</dbReference>
<dbReference type="SUPFAM" id="SSF46689">
    <property type="entry name" value="Homeodomain-like"/>
    <property type="match status" value="1"/>
</dbReference>
<evidence type="ECO:0000313" key="6">
    <source>
        <dbReference type="EMBL" id="GGF02573.1"/>
    </source>
</evidence>
<evidence type="ECO:0000256" key="1">
    <source>
        <dbReference type="ARBA" id="ARBA00023015"/>
    </source>
</evidence>
<keyword evidence="7" id="KW-1185">Reference proteome</keyword>
<dbReference type="Pfam" id="PF00440">
    <property type="entry name" value="TetR_N"/>
    <property type="match status" value="1"/>
</dbReference>
<organism evidence="6 7">
    <name type="scientific">Aliidongia dinghuensis</name>
    <dbReference type="NCBI Taxonomy" id="1867774"/>
    <lineage>
        <taxon>Bacteria</taxon>
        <taxon>Pseudomonadati</taxon>
        <taxon>Pseudomonadota</taxon>
        <taxon>Alphaproteobacteria</taxon>
        <taxon>Rhodospirillales</taxon>
        <taxon>Dongiaceae</taxon>
        <taxon>Aliidongia</taxon>
    </lineage>
</organism>
<dbReference type="RefSeq" id="WP_189042109.1">
    <property type="nucleotide sequence ID" value="NZ_BMJQ01000001.1"/>
</dbReference>
<dbReference type="Gene3D" id="1.10.10.60">
    <property type="entry name" value="Homeodomain-like"/>
    <property type="match status" value="1"/>
</dbReference>
<dbReference type="InterPro" id="IPR011075">
    <property type="entry name" value="TetR_C"/>
</dbReference>
<evidence type="ECO:0000313" key="7">
    <source>
        <dbReference type="Proteomes" id="UP000646365"/>
    </source>
</evidence>
<dbReference type="AlphaFoldDB" id="A0A8J2YPC8"/>
<sequence length="207" mass="22346">MPRTGRPREFDKTQAVRQAMRLFWARGYEATSLSELKAAMGGLSTASFYAAFGSKDALFKTVVAHYRETHGRVTAPLRDPDLTPRAAIERALRQSARMQTDPDHPQGCFIVLGAATSAAENEPIRALLAAERAETRAGFESCARRAIAAGELPPDADPADLATLFSTFLFGISTQARDGVPIETLEAAIGRLMGIWDALARTEPASP</sequence>
<dbReference type="InterPro" id="IPR036271">
    <property type="entry name" value="Tet_transcr_reg_TetR-rel_C_sf"/>
</dbReference>